<reference evidence="1" key="1">
    <citation type="submission" date="2023-10" db="EMBL/GenBank/DDBJ databases">
        <title>Amphibacter perezi, gen. nov., sp. nov. a novel taxa of the family Comamonadaceae, class Betaproteobacteria isolated from the skin microbiota of Pelophylax perezi from different populations.</title>
        <authorList>
            <person name="Costa S."/>
            <person name="Proenca D.N."/>
            <person name="Lopes I."/>
            <person name="Morais P.V."/>
        </authorList>
    </citation>
    <scope>NUCLEOTIDE SEQUENCE</scope>
    <source>
        <strain evidence="1">SL12-8</strain>
    </source>
</reference>
<dbReference type="EMBL" id="JAWDIE010000004">
    <property type="protein sequence ID" value="MEJ7137482.1"/>
    <property type="molecule type" value="Genomic_DNA"/>
</dbReference>
<sequence>MNGVLADTSIWIDHFRTPNAHLMQLLPQDRILVHPMVQGEVACGTPPQRAKSLALLALLADLQPVPHASLREVLLLVEREKLYGQGCGLIDLMLLASVLLLPGARLWTLDRRLSVLTQRFGVHYGELSH</sequence>
<comment type="caution">
    <text evidence="1">The sequence shown here is derived from an EMBL/GenBank/DDBJ whole genome shotgun (WGS) entry which is preliminary data.</text>
</comment>
<proteinExistence type="predicted"/>
<evidence type="ECO:0000313" key="1">
    <source>
        <dbReference type="EMBL" id="MEJ7137482.1"/>
    </source>
</evidence>
<gene>
    <name evidence="1" type="ORF">RV045_03430</name>
</gene>
<accession>A0ACC6NZT2</accession>
<organism evidence="1 2">
    <name type="scientific">Amphibiibacter pelophylacis</name>
    <dbReference type="NCBI Taxonomy" id="1799477"/>
    <lineage>
        <taxon>Bacteria</taxon>
        <taxon>Pseudomonadati</taxon>
        <taxon>Pseudomonadota</taxon>
        <taxon>Betaproteobacteria</taxon>
        <taxon>Burkholderiales</taxon>
        <taxon>Sphaerotilaceae</taxon>
        <taxon>Amphibiibacter</taxon>
    </lineage>
</organism>
<name>A0ACC6NZT2_9BURK</name>
<protein>
    <submittedName>
        <fullName evidence="1">PIN domain-containing protein</fullName>
    </submittedName>
</protein>
<dbReference type="Proteomes" id="UP001364695">
    <property type="component" value="Unassembled WGS sequence"/>
</dbReference>
<evidence type="ECO:0000313" key="2">
    <source>
        <dbReference type="Proteomes" id="UP001364695"/>
    </source>
</evidence>
<keyword evidence="2" id="KW-1185">Reference proteome</keyword>